<dbReference type="KEGG" id="sfiy:F0344_01835"/>
<feature type="region of interest" description="Disordered" evidence="1">
    <location>
        <begin position="1"/>
        <end position="33"/>
    </location>
</feature>
<reference evidence="4" key="1">
    <citation type="submission" date="2019-10" db="EMBL/GenBank/DDBJ databases">
        <title>Antimicrobial potential of Antarctic Bacteria.</title>
        <authorList>
            <person name="Benaud N."/>
            <person name="Edwards R.J."/>
            <person name="Ferrari B.C."/>
        </authorList>
    </citation>
    <scope>NUCLEOTIDE SEQUENCE [LARGE SCALE GENOMIC DNA]</scope>
    <source>
        <strain evidence="4">NBSH44</strain>
    </source>
</reference>
<evidence type="ECO:0000256" key="2">
    <source>
        <dbReference type="SAM" id="Phobius"/>
    </source>
</evidence>
<proteinExistence type="predicted"/>
<sequence length="88" mass="9538">MLLLDALGGKLPSAPQSGRFATGTKTGTSTVPEEFRPPRGIAYAGDAVLFALGLFAVAAGLWLAVWLRPRHRIRELERRAAQQKGKRP</sequence>
<accession>A0A7G7BDV5</accession>
<protein>
    <submittedName>
        <fullName evidence="3">Uncharacterized protein</fullName>
    </submittedName>
</protein>
<feature type="transmembrane region" description="Helical" evidence="2">
    <location>
        <begin position="47"/>
        <end position="67"/>
    </location>
</feature>
<dbReference type="EMBL" id="CP045702">
    <property type="protein sequence ID" value="QNE73520.1"/>
    <property type="molecule type" value="Genomic_DNA"/>
</dbReference>
<name>A0A7G7BDV5_9ACTN</name>
<dbReference type="AlphaFoldDB" id="A0A7G7BDV5"/>
<keyword evidence="4" id="KW-1185">Reference proteome</keyword>
<keyword evidence="2" id="KW-0812">Transmembrane</keyword>
<dbReference type="Proteomes" id="UP000515307">
    <property type="component" value="Chromosome"/>
</dbReference>
<dbReference type="RefSeq" id="WP_185297089.1">
    <property type="nucleotide sequence ID" value="NZ_CP045702.1"/>
</dbReference>
<keyword evidence="2" id="KW-1133">Transmembrane helix</keyword>
<organism evidence="3 4">
    <name type="scientific">Streptomyces finlayi</name>
    <dbReference type="NCBI Taxonomy" id="67296"/>
    <lineage>
        <taxon>Bacteria</taxon>
        <taxon>Bacillati</taxon>
        <taxon>Actinomycetota</taxon>
        <taxon>Actinomycetes</taxon>
        <taxon>Kitasatosporales</taxon>
        <taxon>Streptomycetaceae</taxon>
        <taxon>Streptomyces</taxon>
    </lineage>
</organism>
<evidence type="ECO:0000313" key="3">
    <source>
        <dbReference type="EMBL" id="QNE73520.1"/>
    </source>
</evidence>
<gene>
    <name evidence="3" type="ORF">F0344_01835</name>
</gene>
<evidence type="ECO:0000313" key="4">
    <source>
        <dbReference type="Proteomes" id="UP000515307"/>
    </source>
</evidence>
<evidence type="ECO:0000256" key="1">
    <source>
        <dbReference type="SAM" id="MobiDB-lite"/>
    </source>
</evidence>
<keyword evidence="2" id="KW-0472">Membrane</keyword>